<dbReference type="GO" id="GO:0016787">
    <property type="term" value="F:hydrolase activity"/>
    <property type="evidence" value="ECO:0007669"/>
    <property type="project" value="UniProtKB-KW"/>
</dbReference>
<organism evidence="8 9">
    <name type="scientific">Aestuariibaculum lutulentum</name>
    <dbReference type="NCBI Taxonomy" id="2920935"/>
    <lineage>
        <taxon>Bacteria</taxon>
        <taxon>Pseudomonadati</taxon>
        <taxon>Bacteroidota</taxon>
        <taxon>Flavobacteriia</taxon>
        <taxon>Flavobacteriales</taxon>
        <taxon>Flavobacteriaceae</taxon>
    </lineage>
</organism>
<dbReference type="Proteomes" id="UP001156141">
    <property type="component" value="Unassembled WGS sequence"/>
</dbReference>
<dbReference type="InterPro" id="IPR026891">
    <property type="entry name" value="Fn3-like"/>
</dbReference>
<dbReference type="EMBL" id="JAKVQD010000005">
    <property type="protein sequence ID" value="MCH4553441.1"/>
    <property type="molecule type" value="Genomic_DNA"/>
</dbReference>
<keyword evidence="4" id="KW-0732">Signal</keyword>
<keyword evidence="5 8" id="KW-0378">Hydrolase</keyword>
<evidence type="ECO:0000256" key="5">
    <source>
        <dbReference type="ARBA" id="ARBA00022801"/>
    </source>
</evidence>
<dbReference type="InterPro" id="IPR051915">
    <property type="entry name" value="Cellulose_Degrad_GH3"/>
</dbReference>
<dbReference type="InterPro" id="IPR002772">
    <property type="entry name" value="Glyco_hydro_3_C"/>
</dbReference>
<proteinExistence type="inferred from homology"/>
<dbReference type="InterPro" id="IPR001764">
    <property type="entry name" value="Glyco_hydro_3_N"/>
</dbReference>
<name>A0ABS9RKG7_9FLAO</name>
<sequence>MKYRKAIIAVIGFCLLTEFGCGSSEEKSSDLVVYKNQEAPIEDRVRDLLGRMTLEEKVYQLNQVAFGKHMTANNIGGEMAKVSPLIGSIIYVNQDPNLRNDLQKKAMEKSRLGIPIIFANDIIHGFKTIYPISLAQACSWNPELVEQACAMAAKESKVSGIDWTFSPMVDVARDPRWGRVAEGYGEDPYTNAVFSKASVKGYQGNDLADENSIAACLKHYVGYGASEGGQDYIYTEISKQTLWDTYLPSFEAGVNAGAATVMSGFNDISGVPASANYYTLTEILKEKWEMDGFVVSDWNSVKQLINQGVAGSDKEATLKAINAGVDMDMADRLYLDHISDLVKENKVSINRVDDAVSRVLKLKFQLGLFDKPYVPIIRENNRYLLPEYISTAEKLAEETMVLLKNSDNILPLDNKVSSLAVLGPMAKNQEDLLGSWSAYGDAKDVESIYKAIESEFVQSKIFYAQGCDFDGNDTSGYTEAINVARKAEVVVVCLGEKKSWSGENASRSTISLPKIQEDLLLKLSELGKPIVLLLSNGRPLDLSRLAPLSDGIIEMWQPGVIGGKPVAGILSGRINPSGKLAMTFPFSTGQIPIYYNMRKKARPTSGMYQDITKEPLYGFTHGLSYSNFKYGDLKSSKTNLRKDENLIIEIPVTNASNVDGADVVHWFVSDPVCSISRPNKELKFFEKKSIKAGKTEVFEFHLNPIRDLSFVDSSGNKILESGEYHISVDNKKIVINLLEE</sequence>
<dbReference type="RefSeq" id="WP_240574464.1">
    <property type="nucleotide sequence ID" value="NZ_CP136709.1"/>
</dbReference>
<dbReference type="Pfam" id="PF00933">
    <property type="entry name" value="Glyco_hydro_3"/>
    <property type="match status" value="1"/>
</dbReference>
<comment type="caution">
    <text evidence="8">The sequence shown here is derived from an EMBL/GenBank/DDBJ whole genome shotgun (WGS) entry which is preliminary data.</text>
</comment>
<dbReference type="InterPro" id="IPR036962">
    <property type="entry name" value="Glyco_hydro_3_N_sf"/>
</dbReference>
<reference evidence="8" key="1">
    <citation type="submission" date="2022-02" db="EMBL/GenBank/DDBJ databases">
        <title>Aestuariibaculum sp., a marine bacterium isolated from sediment in Guangxi.</title>
        <authorList>
            <person name="Ying J."/>
        </authorList>
    </citation>
    <scope>NUCLEOTIDE SEQUENCE</scope>
    <source>
        <strain evidence="8">L182</strain>
    </source>
</reference>
<dbReference type="SUPFAM" id="SSF52279">
    <property type="entry name" value="Beta-D-glucan exohydrolase, C-terminal domain"/>
    <property type="match status" value="1"/>
</dbReference>
<evidence type="ECO:0000313" key="9">
    <source>
        <dbReference type="Proteomes" id="UP001156141"/>
    </source>
</evidence>
<evidence type="ECO:0000259" key="7">
    <source>
        <dbReference type="SMART" id="SM01217"/>
    </source>
</evidence>
<dbReference type="SMART" id="SM01217">
    <property type="entry name" value="Fn3_like"/>
    <property type="match status" value="1"/>
</dbReference>
<keyword evidence="9" id="KW-1185">Reference proteome</keyword>
<dbReference type="InterPro" id="IPR036881">
    <property type="entry name" value="Glyco_hydro_3_C_sf"/>
</dbReference>
<evidence type="ECO:0000256" key="1">
    <source>
        <dbReference type="ARBA" id="ARBA00000448"/>
    </source>
</evidence>
<dbReference type="Pfam" id="PF01915">
    <property type="entry name" value="Glyco_hydro_3_C"/>
    <property type="match status" value="1"/>
</dbReference>
<dbReference type="EC" id="3.2.1.21" evidence="3"/>
<evidence type="ECO:0000256" key="2">
    <source>
        <dbReference type="ARBA" id="ARBA00005336"/>
    </source>
</evidence>
<evidence type="ECO:0000256" key="3">
    <source>
        <dbReference type="ARBA" id="ARBA00012744"/>
    </source>
</evidence>
<evidence type="ECO:0000313" key="8">
    <source>
        <dbReference type="EMBL" id="MCH4553441.1"/>
    </source>
</evidence>
<accession>A0ABS9RKG7</accession>
<dbReference type="Gene3D" id="3.20.20.300">
    <property type="entry name" value="Glycoside hydrolase, family 3, N-terminal domain"/>
    <property type="match status" value="1"/>
</dbReference>
<dbReference type="PANTHER" id="PTHR30620:SF16">
    <property type="entry name" value="LYSOSOMAL BETA GLUCOSIDASE"/>
    <property type="match status" value="1"/>
</dbReference>
<dbReference type="PANTHER" id="PTHR30620">
    <property type="entry name" value="PERIPLASMIC BETA-GLUCOSIDASE-RELATED"/>
    <property type="match status" value="1"/>
</dbReference>
<dbReference type="SUPFAM" id="SSF51445">
    <property type="entry name" value="(Trans)glycosidases"/>
    <property type="match status" value="1"/>
</dbReference>
<dbReference type="Gene3D" id="3.40.50.1700">
    <property type="entry name" value="Glycoside hydrolase family 3 C-terminal domain"/>
    <property type="match status" value="1"/>
</dbReference>
<dbReference type="InterPro" id="IPR013783">
    <property type="entry name" value="Ig-like_fold"/>
</dbReference>
<dbReference type="Pfam" id="PF14310">
    <property type="entry name" value="Fn3-like"/>
    <property type="match status" value="1"/>
</dbReference>
<dbReference type="InterPro" id="IPR017853">
    <property type="entry name" value="GH"/>
</dbReference>
<comment type="catalytic activity">
    <reaction evidence="1">
        <text>Hydrolysis of terminal, non-reducing beta-D-glucosyl residues with release of beta-D-glucose.</text>
        <dbReference type="EC" id="3.2.1.21"/>
    </reaction>
</comment>
<dbReference type="PRINTS" id="PR00133">
    <property type="entry name" value="GLHYDRLASE3"/>
</dbReference>
<evidence type="ECO:0000256" key="6">
    <source>
        <dbReference type="ARBA" id="ARBA00023295"/>
    </source>
</evidence>
<comment type="similarity">
    <text evidence="2">Belongs to the glycosyl hydrolase 3 family.</text>
</comment>
<feature type="domain" description="Fibronectin type III-like" evidence="7">
    <location>
        <begin position="662"/>
        <end position="732"/>
    </location>
</feature>
<keyword evidence="6" id="KW-0326">Glycosidase</keyword>
<dbReference type="Gene3D" id="2.60.40.10">
    <property type="entry name" value="Immunoglobulins"/>
    <property type="match status" value="1"/>
</dbReference>
<protein>
    <recommendedName>
        <fullName evidence="3">beta-glucosidase</fullName>
        <ecNumber evidence="3">3.2.1.21</ecNumber>
    </recommendedName>
</protein>
<gene>
    <name evidence="8" type="ORF">MKW35_12495</name>
</gene>
<evidence type="ECO:0000256" key="4">
    <source>
        <dbReference type="ARBA" id="ARBA00022729"/>
    </source>
</evidence>